<dbReference type="Proteomes" id="UP001148838">
    <property type="component" value="Unassembled WGS sequence"/>
</dbReference>
<dbReference type="Gene3D" id="3.40.190.10">
    <property type="entry name" value="Periplasmic binding protein-like II"/>
    <property type="match status" value="2"/>
</dbReference>
<keyword evidence="1" id="KW-1133">Transmembrane helix</keyword>
<keyword evidence="1" id="KW-0472">Membrane</keyword>
<keyword evidence="1" id="KW-0812">Transmembrane</keyword>
<name>A0ABQ8TIC3_PERAM</name>
<evidence type="ECO:0008006" key="4">
    <source>
        <dbReference type="Google" id="ProtNLM"/>
    </source>
</evidence>
<sequence length="217" mass="25392">MVILHLSEMKNSTNHLLQRVYTKLILPNIKDLPLTEDEGLRRICDEHKYTFITPFNTPLSRYSKLKCEMLEIPRASFPGTLTMPMSKNHPFLGLFNYNLRQLRSSGVLKRLQDLSWPRKVGDLSAPWKSVNIEEVMPMFFQLGVGIIAAMFFLVIEFVVYAFKFKNRQRINTQTKMIKSKVSRINYKTSNPGLYLLRCFPMFDEFSVTVLRILRMTT</sequence>
<feature type="transmembrane region" description="Helical" evidence="1">
    <location>
        <begin position="138"/>
        <end position="162"/>
    </location>
</feature>
<feature type="non-terminal residue" evidence="2">
    <location>
        <position position="217"/>
    </location>
</feature>
<keyword evidence="3" id="KW-1185">Reference proteome</keyword>
<evidence type="ECO:0000256" key="1">
    <source>
        <dbReference type="SAM" id="Phobius"/>
    </source>
</evidence>
<evidence type="ECO:0000313" key="2">
    <source>
        <dbReference type="EMBL" id="KAJ4445624.1"/>
    </source>
</evidence>
<evidence type="ECO:0000313" key="3">
    <source>
        <dbReference type="Proteomes" id="UP001148838"/>
    </source>
</evidence>
<organism evidence="2 3">
    <name type="scientific">Periplaneta americana</name>
    <name type="common">American cockroach</name>
    <name type="synonym">Blatta americana</name>
    <dbReference type="NCBI Taxonomy" id="6978"/>
    <lineage>
        <taxon>Eukaryota</taxon>
        <taxon>Metazoa</taxon>
        <taxon>Ecdysozoa</taxon>
        <taxon>Arthropoda</taxon>
        <taxon>Hexapoda</taxon>
        <taxon>Insecta</taxon>
        <taxon>Pterygota</taxon>
        <taxon>Neoptera</taxon>
        <taxon>Polyneoptera</taxon>
        <taxon>Dictyoptera</taxon>
        <taxon>Blattodea</taxon>
        <taxon>Blattoidea</taxon>
        <taxon>Blattidae</taxon>
        <taxon>Blattinae</taxon>
        <taxon>Periplaneta</taxon>
    </lineage>
</organism>
<protein>
    <recommendedName>
        <fullName evidence="4">Ionotropic receptor</fullName>
    </recommendedName>
</protein>
<reference evidence="2 3" key="1">
    <citation type="journal article" date="2022" name="Allergy">
        <title>Genome assembly and annotation of Periplaneta americana reveal a comprehensive cockroach allergen profile.</title>
        <authorList>
            <person name="Wang L."/>
            <person name="Xiong Q."/>
            <person name="Saelim N."/>
            <person name="Wang L."/>
            <person name="Nong W."/>
            <person name="Wan A.T."/>
            <person name="Shi M."/>
            <person name="Liu X."/>
            <person name="Cao Q."/>
            <person name="Hui J.H.L."/>
            <person name="Sookrung N."/>
            <person name="Leung T.F."/>
            <person name="Tungtrongchitr A."/>
            <person name="Tsui S.K.W."/>
        </authorList>
    </citation>
    <scope>NUCLEOTIDE SEQUENCE [LARGE SCALE GENOMIC DNA]</scope>
    <source>
        <strain evidence="2">PWHHKU_190912</strain>
    </source>
</reference>
<dbReference type="EMBL" id="JAJSOF020000009">
    <property type="protein sequence ID" value="KAJ4445624.1"/>
    <property type="molecule type" value="Genomic_DNA"/>
</dbReference>
<comment type="caution">
    <text evidence="2">The sequence shown here is derived from an EMBL/GenBank/DDBJ whole genome shotgun (WGS) entry which is preliminary data.</text>
</comment>
<accession>A0ABQ8TIC3</accession>
<proteinExistence type="predicted"/>
<gene>
    <name evidence="2" type="ORF">ANN_12306</name>
</gene>